<proteinExistence type="predicted"/>
<organism evidence="3 4">
    <name type="scientific">Deinandra increscens subsp. villosa</name>
    <dbReference type="NCBI Taxonomy" id="3103831"/>
    <lineage>
        <taxon>Eukaryota</taxon>
        <taxon>Viridiplantae</taxon>
        <taxon>Streptophyta</taxon>
        <taxon>Embryophyta</taxon>
        <taxon>Tracheophyta</taxon>
        <taxon>Spermatophyta</taxon>
        <taxon>Magnoliopsida</taxon>
        <taxon>eudicotyledons</taxon>
        <taxon>Gunneridae</taxon>
        <taxon>Pentapetalae</taxon>
        <taxon>asterids</taxon>
        <taxon>campanulids</taxon>
        <taxon>Asterales</taxon>
        <taxon>Asteraceae</taxon>
        <taxon>Asteroideae</taxon>
        <taxon>Heliantheae alliance</taxon>
        <taxon>Madieae</taxon>
        <taxon>Madiinae</taxon>
        <taxon>Deinandra</taxon>
    </lineage>
</organism>
<protein>
    <recommendedName>
        <fullName evidence="5">ZCF37</fullName>
    </recommendedName>
</protein>
<keyword evidence="4" id="KW-1185">Reference proteome</keyword>
<accession>A0AAP0DHY4</accession>
<feature type="compositionally biased region" description="Basic and acidic residues" evidence="1">
    <location>
        <begin position="132"/>
        <end position="142"/>
    </location>
</feature>
<dbReference type="PANTHER" id="PTHR35275:SF9">
    <property type="entry name" value="ZCF37"/>
    <property type="match status" value="1"/>
</dbReference>
<evidence type="ECO:0000256" key="1">
    <source>
        <dbReference type="SAM" id="MobiDB-lite"/>
    </source>
</evidence>
<comment type="caution">
    <text evidence="3">The sequence shown here is derived from an EMBL/GenBank/DDBJ whole genome shotgun (WGS) entry which is preliminary data.</text>
</comment>
<dbReference type="InterPro" id="IPR045880">
    <property type="entry name" value="ZCF37"/>
</dbReference>
<gene>
    <name evidence="3" type="ORF">SSX86_007754</name>
</gene>
<evidence type="ECO:0000313" key="4">
    <source>
        <dbReference type="Proteomes" id="UP001408789"/>
    </source>
</evidence>
<evidence type="ECO:0000313" key="3">
    <source>
        <dbReference type="EMBL" id="KAK9073430.1"/>
    </source>
</evidence>
<keyword evidence="2" id="KW-0472">Membrane</keyword>
<dbReference type="PANTHER" id="PTHR35275">
    <property type="entry name" value="ZCF37"/>
    <property type="match status" value="1"/>
</dbReference>
<name>A0AAP0DHY4_9ASTR</name>
<keyword evidence="2" id="KW-0812">Transmembrane</keyword>
<sequence length="283" mass="33068">MSFICGSFKNQQEDDLEVLWPSPSPSRKARSHWFCCIPNKDYNNNPYSNRGLDKFEVLLADLDDKKRKIFTQKGSEYISFVRFVYSNSNDVKPIIVRLKDPIRRHHDKDHHKHNNHEDTKSSPLPKLQGSMLDHDQNSEPPRDVTNGITIEPKEAEHAKSLITKVTQKLIRVDQYWKMNLKRKLCEWWMPSYNLPLFVILVMVFLTLFGRSLAIICTSIAWYLIPTIDRTTLENTTGRPKKMIKIQHSRKPSENYKVVPSPKPFFSGPINVKQTKKMNKLVSF</sequence>
<evidence type="ECO:0008006" key="5">
    <source>
        <dbReference type="Google" id="ProtNLM"/>
    </source>
</evidence>
<reference evidence="3 4" key="1">
    <citation type="submission" date="2024-04" db="EMBL/GenBank/DDBJ databases">
        <title>The reference genome of an endangered Asteraceae, Deinandra increscens subsp. villosa, native to the Central Coast of California.</title>
        <authorList>
            <person name="Guilliams M."/>
            <person name="Hasenstab-Lehman K."/>
            <person name="Meyer R."/>
            <person name="Mcevoy S."/>
        </authorList>
    </citation>
    <scope>NUCLEOTIDE SEQUENCE [LARGE SCALE GENOMIC DNA]</scope>
    <source>
        <tissue evidence="3">Leaf</tissue>
    </source>
</reference>
<evidence type="ECO:0000256" key="2">
    <source>
        <dbReference type="SAM" id="Phobius"/>
    </source>
</evidence>
<dbReference type="Proteomes" id="UP001408789">
    <property type="component" value="Unassembled WGS sequence"/>
</dbReference>
<dbReference type="EMBL" id="JBCNJP010000009">
    <property type="protein sequence ID" value="KAK9073430.1"/>
    <property type="molecule type" value="Genomic_DNA"/>
</dbReference>
<feature type="transmembrane region" description="Helical" evidence="2">
    <location>
        <begin position="196"/>
        <end position="224"/>
    </location>
</feature>
<dbReference type="AlphaFoldDB" id="A0AAP0DHY4"/>
<keyword evidence="2" id="KW-1133">Transmembrane helix</keyword>
<feature type="region of interest" description="Disordered" evidence="1">
    <location>
        <begin position="106"/>
        <end position="147"/>
    </location>
</feature>